<feature type="region of interest" description="Disordered" evidence="6">
    <location>
        <begin position="223"/>
        <end position="255"/>
    </location>
</feature>
<evidence type="ECO:0000256" key="2">
    <source>
        <dbReference type="ARBA" id="ARBA00022980"/>
    </source>
</evidence>
<dbReference type="Pfam" id="PF00181">
    <property type="entry name" value="Ribosomal_L2_N"/>
    <property type="match status" value="1"/>
</dbReference>
<dbReference type="SUPFAM" id="SSF50104">
    <property type="entry name" value="Translation proteins SH3-like domain"/>
    <property type="match status" value="1"/>
</dbReference>
<feature type="domain" description="Large ribosomal subunit protein uL2 RNA-binding" evidence="8">
    <location>
        <begin position="42"/>
        <end position="118"/>
    </location>
</feature>
<dbReference type="InterPro" id="IPR022666">
    <property type="entry name" value="Ribosomal_uL2_RNA-bd_dom"/>
</dbReference>
<organism evidence="9 10">
    <name type="scientific">Eiseniibacteriota bacterium</name>
    <dbReference type="NCBI Taxonomy" id="2212470"/>
    <lineage>
        <taxon>Bacteria</taxon>
        <taxon>Candidatus Eiseniibacteriota</taxon>
    </lineage>
</organism>
<dbReference type="GO" id="GO:0003735">
    <property type="term" value="F:structural constituent of ribosome"/>
    <property type="evidence" value="ECO:0007669"/>
    <property type="project" value="InterPro"/>
</dbReference>
<evidence type="ECO:0000256" key="5">
    <source>
        <dbReference type="HAMAP-Rule" id="MF_01320"/>
    </source>
</evidence>
<dbReference type="InterPro" id="IPR014726">
    <property type="entry name" value="Ribosomal_uL2_dom3"/>
</dbReference>
<dbReference type="GO" id="GO:0015934">
    <property type="term" value="C:large ribosomal subunit"/>
    <property type="evidence" value="ECO:0007669"/>
    <property type="project" value="InterPro"/>
</dbReference>
<feature type="domain" description="Large ribosomal subunit protein uL2 C-terminal" evidence="7">
    <location>
        <begin position="124"/>
        <end position="252"/>
    </location>
</feature>
<dbReference type="PANTHER" id="PTHR13691">
    <property type="entry name" value="RIBOSOMAL PROTEIN L2"/>
    <property type="match status" value="1"/>
</dbReference>
<evidence type="ECO:0000259" key="7">
    <source>
        <dbReference type="SMART" id="SM01382"/>
    </source>
</evidence>
<evidence type="ECO:0000259" key="8">
    <source>
        <dbReference type="SMART" id="SM01383"/>
    </source>
</evidence>
<keyword evidence="2 5" id="KW-0689">Ribosomal protein</keyword>
<evidence type="ECO:0000256" key="6">
    <source>
        <dbReference type="SAM" id="MobiDB-lite"/>
    </source>
</evidence>
<evidence type="ECO:0000256" key="1">
    <source>
        <dbReference type="ARBA" id="ARBA00005636"/>
    </source>
</evidence>
<dbReference type="SMART" id="SM01383">
    <property type="entry name" value="Ribosomal_L2"/>
    <property type="match status" value="1"/>
</dbReference>
<evidence type="ECO:0000313" key="9">
    <source>
        <dbReference type="EMBL" id="TMQ60014.1"/>
    </source>
</evidence>
<dbReference type="FunFam" id="2.40.50.140:FF:000003">
    <property type="entry name" value="50S ribosomal protein L2"/>
    <property type="match status" value="1"/>
</dbReference>
<dbReference type="InterPro" id="IPR008991">
    <property type="entry name" value="Translation_prot_SH3-like_sf"/>
</dbReference>
<dbReference type="PANTHER" id="PTHR13691:SF5">
    <property type="entry name" value="LARGE RIBOSOMAL SUBUNIT PROTEIN UL2M"/>
    <property type="match status" value="1"/>
</dbReference>
<comment type="subunit">
    <text evidence="5">Part of the 50S ribosomal subunit. Forms a bridge to the 30S subunit in the 70S ribosome.</text>
</comment>
<keyword evidence="5" id="KW-0694">RNA-binding</keyword>
<dbReference type="InterPro" id="IPR014722">
    <property type="entry name" value="Rib_uL2_dom2"/>
</dbReference>
<dbReference type="NCBIfam" id="TIGR01171">
    <property type="entry name" value="rplB_bact"/>
    <property type="match status" value="1"/>
</dbReference>
<proteinExistence type="inferred from homology"/>
<dbReference type="Gene3D" id="2.30.30.30">
    <property type="match status" value="1"/>
</dbReference>
<sequence>MGLKKFRPITPTLRHTVMVDFSELTRSRPVKSLTEALKKTGGRDNYGHISMRWIGGGHRQRYRLVDFRRDKDGIPARVASIEYDPNRSARIALLNYADGERRYIVAPDGLKVGQKVQSGPEAEIQPGNCLSLKHIPLGTSVHNVELFPGRAARVARSAGSFCQLMAREGDYAQLRLPSGEVRKFHVNCRAVVGQVGNLDHENMSLGKAGRNRWRGRLGSVRGVAMNPVDHPMGGGEGKSSGGRHPCSPWGQIAKGLKTRKRKLSDSLILRRRKK</sequence>
<comment type="function">
    <text evidence="5">One of the primary rRNA binding proteins. Required for association of the 30S and 50S subunits to form the 70S ribosome, for tRNA binding and peptide bond formation. It has been suggested to have peptidyltransferase activity; this is somewhat controversial. Makes several contacts with the 16S rRNA in the 70S ribosome.</text>
</comment>
<dbReference type="SMART" id="SM01382">
    <property type="entry name" value="Ribosomal_L2_C"/>
    <property type="match status" value="1"/>
</dbReference>
<dbReference type="GO" id="GO:0002181">
    <property type="term" value="P:cytoplasmic translation"/>
    <property type="evidence" value="ECO:0007669"/>
    <property type="project" value="TreeGrafter"/>
</dbReference>
<dbReference type="GO" id="GO:0019843">
    <property type="term" value="F:rRNA binding"/>
    <property type="evidence" value="ECO:0007669"/>
    <property type="project" value="UniProtKB-UniRule"/>
</dbReference>
<dbReference type="EMBL" id="VBOS01000031">
    <property type="protein sequence ID" value="TMQ60014.1"/>
    <property type="molecule type" value="Genomic_DNA"/>
</dbReference>
<comment type="similarity">
    <text evidence="1 5">Belongs to the universal ribosomal protein uL2 family.</text>
</comment>
<reference evidence="9 10" key="1">
    <citation type="journal article" date="2019" name="Nat. Microbiol.">
        <title>Mediterranean grassland soil C-N compound turnover is dependent on rainfall and depth, and is mediated by genomically divergent microorganisms.</title>
        <authorList>
            <person name="Diamond S."/>
            <person name="Andeer P.F."/>
            <person name="Li Z."/>
            <person name="Crits-Christoph A."/>
            <person name="Burstein D."/>
            <person name="Anantharaman K."/>
            <person name="Lane K.R."/>
            <person name="Thomas B.C."/>
            <person name="Pan C."/>
            <person name="Northen T.R."/>
            <person name="Banfield J.F."/>
        </authorList>
    </citation>
    <scope>NUCLEOTIDE SEQUENCE [LARGE SCALE GENOMIC DNA]</scope>
    <source>
        <strain evidence="9">WS_2</strain>
    </source>
</reference>
<keyword evidence="5" id="KW-0699">rRNA-binding</keyword>
<accession>A0A538T900</accession>
<dbReference type="InterPro" id="IPR005880">
    <property type="entry name" value="Ribosomal_uL2_bac/org-type"/>
</dbReference>
<dbReference type="InterPro" id="IPR012340">
    <property type="entry name" value="NA-bd_OB-fold"/>
</dbReference>
<dbReference type="GO" id="GO:0016740">
    <property type="term" value="F:transferase activity"/>
    <property type="evidence" value="ECO:0007669"/>
    <property type="project" value="InterPro"/>
</dbReference>
<dbReference type="FunFam" id="4.10.950.10:FF:000001">
    <property type="entry name" value="50S ribosomal protein L2"/>
    <property type="match status" value="1"/>
</dbReference>
<dbReference type="FunFam" id="2.30.30.30:FF:000001">
    <property type="entry name" value="50S ribosomal protein L2"/>
    <property type="match status" value="1"/>
</dbReference>
<dbReference type="SUPFAM" id="SSF50249">
    <property type="entry name" value="Nucleic acid-binding proteins"/>
    <property type="match status" value="1"/>
</dbReference>
<protein>
    <recommendedName>
        <fullName evidence="4 5">Large ribosomal subunit protein uL2</fullName>
    </recommendedName>
</protein>
<dbReference type="Proteomes" id="UP000317716">
    <property type="component" value="Unassembled WGS sequence"/>
</dbReference>
<dbReference type="AlphaFoldDB" id="A0A538T900"/>
<name>A0A538T900_UNCEI</name>
<evidence type="ECO:0000256" key="4">
    <source>
        <dbReference type="ARBA" id="ARBA00035242"/>
    </source>
</evidence>
<dbReference type="InterPro" id="IPR002171">
    <property type="entry name" value="Ribosomal_uL2"/>
</dbReference>
<keyword evidence="3 5" id="KW-0687">Ribonucleoprotein</keyword>
<dbReference type="PIRSF" id="PIRSF002158">
    <property type="entry name" value="Ribosomal_L2"/>
    <property type="match status" value="1"/>
</dbReference>
<dbReference type="Pfam" id="PF03947">
    <property type="entry name" value="Ribosomal_L2_C"/>
    <property type="match status" value="1"/>
</dbReference>
<evidence type="ECO:0000313" key="10">
    <source>
        <dbReference type="Proteomes" id="UP000317716"/>
    </source>
</evidence>
<dbReference type="InterPro" id="IPR022669">
    <property type="entry name" value="Ribosomal_uL2_C"/>
</dbReference>
<dbReference type="HAMAP" id="MF_01320_B">
    <property type="entry name" value="Ribosomal_uL2_B"/>
    <property type="match status" value="1"/>
</dbReference>
<gene>
    <name evidence="5 9" type="primary">rplB</name>
    <name evidence="9" type="ORF">E6K72_01020</name>
</gene>
<comment type="caution">
    <text evidence="9">The sequence shown here is derived from an EMBL/GenBank/DDBJ whole genome shotgun (WGS) entry which is preliminary data.</text>
</comment>
<dbReference type="Gene3D" id="4.10.950.10">
    <property type="entry name" value="Ribosomal protein L2, domain 3"/>
    <property type="match status" value="1"/>
</dbReference>
<dbReference type="Gene3D" id="2.40.50.140">
    <property type="entry name" value="Nucleic acid-binding proteins"/>
    <property type="match status" value="1"/>
</dbReference>
<evidence type="ECO:0000256" key="3">
    <source>
        <dbReference type="ARBA" id="ARBA00023274"/>
    </source>
</evidence>